<evidence type="ECO:0000313" key="1">
    <source>
        <dbReference type="EMBL" id="GER44675.1"/>
    </source>
</evidence>
<dbReference type="EMBL" id="BKCP01007070">
    <property type="protein sequence ID" value="GER44675.1"/>
    <property type="molecule type" value="Genomic_DNA"/>
</dbReference>
<reference evidence="2" key="1">
    <citation type="journal article" date="2019" name="Curr. Biol.">
        <title>Genome Sequence of Striga asiatica Provides Insight into the Evolution of Plant Parasitism.</title>
        <authorList>
            <person name="Yoshida S."/>
            <person name="Kim S."/>
            <person name="Wafula E.K."/>
            <person name="Tanskanen J."/>
            <person name="Kim Y.M."/>
            <person name="Honaas L."/>
            <person name="Yang Z."/>
            <person name="Spallek T."/>
            <person name="Conn C.E."/>
            <person name="Ichihashi Y."/>
            <person name="Cheong K."/>
            <person name="Cui S."/>
            <person name="Der J.P."/>
            <person name="Gundlach H."/>
            <person name="Jiao Y."/>
            <person name="Hori C."/>
            <person name="Ishida J.K."/>
            <person name="Kasahara H."/>
            <person name="Kiba T."/>
            <person name="Kim M.S."/>
            <person name="Koo N."/>
            <person name="Laohavisit A."/>
            <person name="Lee Y.H."/>
            <person name="Lumba S."/>
            <person name="McCourt P."/>
            <person name="Mortimer J.C."/>
            <person name="Mutuku J.M."/>
            <person name="Nomura T."/>
            <person name="Sasaki-Sekimoto Y."/>
            <person name="Seto Y."/>
            <person name="Wang Y."/>
            <person name="Wakatake T."/>
            <person name="Sakakibara H."/>
            <person name="Demura T."/>
            <person name="Yamaguchi S."/>
            <person name="Yoneyama K."/>
            <person name="Manabe R.I."/>
            <person name="Nelson D.C."/>
            <person name="Schulman A.H."/>
            <person name="Timko M.P."/>
            <person name="dePamphilis C.W."/>
            <person name="Choi D."/>
            <person name="Shirasu K."/>
        </authorList>
    </citation>
    <scope>NUCLEOTIDE SEQUENCE [LARGE SCALE GENOMIC DNA]</scope>
    <source>
        <strain evidence="2">cv. UVA1</strain>
    </source>
</reference>
<dbReference type="AlphaFoldDB" id="A0A5A7QH72"/>
<protein>
    <submittedName>
        <fullName evidence="1">Membrane protein insertase YidC</fullName>
    </submittedName>
</protein>
<sequence>MGPGADRLLGKRASARVRHSDFRASGMGSPAGAWVSREGVAVAELGEGLDLMVAEGLSAEAEEEPQPEFRWWVWAEEEDGGGLGRLPPPIGSAVPEAALLPHGLSPPASHTYLSPSIYYEVSAFEEMNTSGLRLRVSIA</sequence>
<comment type="caution">
    <text evidence="1">The sequence shown here is derived from an EMBL/GenBank/DDBJ whole genome shotgun (WGS) entry which is preliminary data.</text>
</comment>
<evidence type="ECO:0000313" key="2">
    <source>
        <dbReference type="Proteomes" id="UP000325081"/>
    </source>
</evidence>
<dbReference type="Proteomes" id="UP000325081">
    <property type="component" value="Unassembled WGS sequence"/>
</dbReference>
<accession>A0A5A7QH72</accession>
<name>A0A5A7QH72_STRAF</name>
<proteinExistence type="predicted"/>
<keyword evidence="2" id="KW-1185">Reference proteome</keyword>
<gene>
    <name evidence="1" type="ORF">STAS_21582</name>
</gene>
<organism evidence="1 2">
    <name type="scientific">Striga asiatica</name>
    <name type="common">Asiatic witchweed</name>
    <name type="synonym">Buchnera asiatica</name>
    <dbReference type="NCBI Taxonomy" id="4170"/>
    <lineage>
        <taxon>Eukaryota</taxon>
        <taxon>Viridiplantae</taxon>
        <taxon>Streptophyta</taxon>
        <taxon>Embryophyta</taxon>
        <taxon>Tracheophyta</taxon>
        <taxon>Spermatophyta</taxon>
        <taxon>Magnoliopsida</taxon>
        <taxon>eudicotyledons</taxon>
        <taxon>Gunneridae</taxon>
        <taxon>Pentapetalae</taxon>
        <taxon>asterids</taxon>
        <taxon>lamiids</taxon>
        <taxon>Lamiales</taxon>
        <taxon>Orobanchaceae</taxon>
        <taxon>Buchnereae</taxon>
        <taxon>Striga</taxon>
    </lineage>
</organism>